<evidence type="ECO:0000256" key="2">
    <source>
        <dbReference type="ARBA" id="ARBA00004651"/>
    </source>
</evidence>
<keyword evidence="9 12" id="KW-0472">Membrane</keyword>
<feature type="transmembrane region" description="Helical" evidence="12">
    <location>
        <begin position="197"/>
        <end position="219"/>
    </location>
</feature>
<keyword evidence="5" id="KW-1003">Cell membrane</keyword>
<comment type="subcellular location">
    <subcellularLocation>
        <location evidence="2">Cell membrane</location>
        <topology evidence="2">Multi-pass membrane protein</topology>
    </subcellularLocation>
</comment>
<accession>A0A4P9XQ81</accession>
<evidence type="ECO:0000256" key="12">
    <source>
        <dbReference type="SAM" id="Phobius"/>
    </source>
</evidence>
<evidence type="ECO:0000256" key="3">
    <source>
        <dbReference type="ARBA" id="ARBA00021242"/>
    </source>
</evidence>
<gene>
    <name evidence="13" type="ORF">THASP1DRAFT_30023</name>
</gene>
<feature type="transmembrane region" description="Helical" evidence="12">
    <location>
        <begin position="72"/>
        <end position="91"/>
    </location>
</feature>
<comment type="function">
    <text evidence="1">Mediates high-affinity intracellular uptake of the rare oligo-element molybdenum.</text>
</comment>
<evidence type="ECO:0000313" key="13">
    <source>
        <dbReference type="EMBL" id="RKP08178.1"/>
    </source>
</evidence>
<dbReference type="Pfam" id="PF05631">
    <property type="entry name" value="MFS_5"/>
    <property type="match status" value="2"/>
</dbReference>
<evidence type="ECO:0000256" key="5">
    <source>
        <dbReference type="ARBA" id="ARBA00022475"/>
    </source>
</evidence>
<keyword evidence="8" id="KW-0406">Ion transport</keyword>
<dbReference type="GO" id="GO:0005886">
    <property type="term" value="C:plasma membrane"/>
    <property type="evidence" value="ECO:0007669"/>
    <property type="project" value="UniProtKB-SubCell"/>
</dbReference>
<feature type="transmembrane region" description="Helical" evidence="12">
    <location>
        <begin position="132"/>
        <end position="153"/>
    </location>
</feature>
<feature type="transmembrane region" description="Helical" evidence="12">
    <location>
        <begin position="258"/>
        <end position="278"/>
    </location>
</feature>
<evidence type="ECO:0000313" key="14">
    <source>
        <dbReference type="Proteomes" id="UP000271241"/>
    </source>
</evidence>
<evidence type="ECO:0000256" key="4">
    <source>
        <dbReference type="ARBA" id="ARBA00022448"/>
    </source>
</evidence>
<evidence type="ECO:0000256" key="1">
    <source>
        <dbReference type="ARBA" id="ARBA00003019"/>
    </source>
</evidence>
<evidence type="ECO:0000256" key="10">
    <source>
        <dbReference type="ARBA" id="ARBA00030646"/>
    </source>
</evidence>
<protein>
    <recommendedName>
        <fullName evidence="3">Molybdate-anion transporter</fullName>
    </recommendedName>
    <alternativeName>
        <fullName evidence="10">Major facilitator superfamily domain-containing protein 5</fullName>
    </alternativeName>
    <alternativeName>
        <fullName evidence="11">Molybdate transporter 2 homolog</fullName>
    </alternativeName>
</protein>
<evidence type="ECO:0000256" key="8">
    <source>
        <dbReference type="ARBA" id="ARBA00023065"/>
    </source>
</evidence>
<evidence type="ECO:0000256" key="7">
    <source>
        <dbReference type="ARBA" id="ARBA00022989"/>
    </source>
</evidence>
<dbReference type="SUPFAM" id="SSF103473">
    <property type="entry name" value="MFS general substrate transporter"/>
    <property type="match status" value="2"/>
</dbReference>
<feature type="transmembrane region" description="Helical" evidence="12">
    <location>
        <begin position="284"/>
        <end position="300"/>
    </location>
</feature>
<feature type="transmembrane region" description="Helical" evidence="12">
    <location>
        <begin position="97"/>
        <end position="120"/>
    </location>
</feature>
<dbReference type="EMBL" id="KZ992629">
    <property type="protein sequence ID" value="RKP08178.1"/>
    <property type="molecule type" value="Genomic_DNA"/>
</dbReference>
<dbReference type="Proteomes" id="UP000271241">
    <property type="component" value="Unassembled WGS sequence"/>
</dbReference>
<dbReference type="PANTHER" id="PTHR23516:SF1">
    <property type="entry name" value="MOLYBDATE-ANION TRANSPORTER"/>
    <property type="match status" value="1"/>
</dbReference>
<feature type="transmembrane region" description="Helical" evidence="12">
    <location>
        <begin position="43"/>
        <end position="65"/>
    </location>
</feature>
<organism evidence="13 14">
    <name type="scientific">Thamnocephalis sphaerospora</name>
    <dbReference type="NCBI Taxonomy" id="78915"/>
    <lineage>
        <taxon>Eukaryota</taxon>
        <taxon>Fungi</taxon>
        <taxon>Fungi incertae sedis</taxon>
        <taxon>Zoopagomycota</taxon>
        <taxon>Zoopagomycotina</taxon>
        <taxon>Zoopagomycetes</taxon>
        <taxon>Zoopagales</taxon>
        <taxon>Sigmoideomycetaceae</taxon>
        <taxon>Thamnocephalis</taxon>
    </lineage>
</organism>
<dbReference type="InterPro" id="IPR036259">
    <property type="entry name" value="MFS_trans_sf"/>
</dbReference>
<dbReference type="GO" id="GO:0015098">
    <property type="term" value="F:molybdate ion transmembrane transporter activity"/>
    <property type="evidence" value="ECO:0007669"/>
    <property type="project" value="InterPro"/>
</dbReference>
<keyword evidence="4" id="KW-0813">Transport</keyword>
<evidence type="ECO:0000256" key="6">
    <source>
        <dbReference type="ARBA" id="ARBA00022692"/>
    </source>
</evidence>
<dbReference type="InterPro" id="IPR008509">
    <property type="entry name" value="MOT2/MFSD5"/>
</dbReference>
<dbReference type="Gene3D" id="1.20.1250.20">
    <property type="entry name" value="MFS general substrate transporter like domains"/>
    <property type="match status" value="1"/>
</dbReference>
<keyword evidence="7 12" id="KW-1133">Transmembrane helix</keyword>
<keyword evidence="6 12" id="KW-0812">Transmembrane</keyword>
<keyword evidence="14" id="KW-1185">Reference proteome</keyword>
<dbReference type="AlphaFoldDB" id="A0A4P9XQ81"/>
<sequence>MSVSNPHLRRHWLQAYLLASAGDWLQGPYLYSVYRRRGLADGQITALAALGFLASAVLGAPAAALADTRGRWLLALLATLAYATSCVLLLLGGSSLLWLGAGKLASGIATALLSPVFEAWLIGEHGRHDRPLLALCGIQACFESAMFTFVFFWAPLLQQRTDGAVPFGIVFAAFMGAYASGPILYRRWTASSPHAHDVPSAYALFLASAATSLLSATFLHTPWAVGISLAMFELHCGMHTLWSAQWRVVHIPEQARGIAAGIVAASMNTTVTAILLFLGDYPRVGLGLAAALLLAATLLARTLPQKKHRSDCTSPETDIHAKKD</sequence>
<dbReference type="GO" id="GO:0006811">
    <property type="term" value="P:monoatomic ion transport"/>
    <property type="evidence" value="ECO:0007669"/>
    <property type="project" value="UniProtKB-KW"/>
</dbReference>
<reference evidence="14" key="1">
    <citation type="journal article" date="2018" name="Nat. Microbiol.">
        <title>Leveraging single-cell genomics to expand the fungal tree of life.</title>
        <authorList>
            <person name="Ahrendt S.R."/>
            <person name="Quandt C.A."/>
            <person name="Ciobanu D."/>
            <person name="Clum A."/>
            <person name="Salamov A."/>
            <person name="Andreopoulos B."/>
            <person name="Cheng J.F."/>
            <person name="Woyke T."/>
            <person name="Pelin A."/>
            <person name="Henrissat B."/>
            <person name="Reynolds N.K."/>
            <person name="Benny G.L."/>
            <person name="Smith M.E."/>
            <person name="James T.Y."/>
            <person name="Grigoriev I.V."/>
        </authorList>
    </citation>
    <scope>NUCLEOTIDE SEQUENCE [LARGE SCALE GENOMIC DNA]</scope>
    <source>
        <strain evidence="14">RSA 1356</strain>
    </source>
</reference>
<dbReference type="OrthoDB" id="263957at2759"/>
<dbReference type="PANTHER" id="PTHR23516">
    <property type="entry name" value="SAM (S-ADENOSYL METHIONINE) TRANSPORTER"/>
    <property type="match status" value="1"/>
</dbReference>
<evidence type="ECO:0000256" key="11">
    <source>
        <dbReference type="ARBA" id="ARBA00032555"/>
    </source>
</evidence>
<proteinExistence type="predicted"/>
<feature type="transmembrane region" description="Helical" evidence="12">
    <location>
        <begin position="12"/>
        <end position="31"/>
    </location>
</feature>
<evidence type="ECO:0000256" key="9">
    <source>
        <dbReference type="ARBA" id="ARBA00023136"/>
    </source>
</evidence>
<name>A0A4P9XQ81_9FUNG</name>
<feature type="transmembrane region" description="Helical" evidence="12">
    <location>
        <begin position="165"/>
        <end position="185"/>
    </location>
</feature>
<feature type="transmembrane region" description="Helical" evidence="12">
    <location>
        <begin position="225"/>
        <end position="246"/>
    </location>
</feature>